<protein>
    <submittedName>
        <fullName evidence="2">Uncharacterized protein</fullName>
    </submittedName>
</protein>
<dbReference type="OrthoDB" id="3980787at2759"/>
<evidence type="ECO:0000256" key="1">
    <source>
        <dbReference type="SAM" id="MobiDB-lite"/>
    </source>
</evidence>
<dbReference type="EMBL" id="CCBN010000001">
    <property type="protein sequence ID" value="CDO51443.1"/>
    <property type="molecule type" value="Genomic_DNA"/>
</dbReference>
<feature type="compositionally biased region" description="Low complexity" evidence="1">
    <location>
        <begin position="88"/>
        <end position="99"/>
    </location>
</feature>
<name>A0A0J9X3X8_GEOCN</name>
<evidence type="ECO:0000313" key="3">
    <source>
        <dbReference type="Proteomes" id="UP000242525"/>
    </source>
</evidence>
<accession>A0A0J9X3X8</accession>
<comment type="caution">
    <text evidence="2">The sequence shown here is derived from an EMBL/GenBank/DDBJ whole genome shotgun (WGS) entry which is preliminary data.</text>
</comment>
<dbReference type="Proteomes" id="UP000242525">
    <property type="component" value="Unassembled WGS sequence"/>
</dbReference>
<gene>
    <name evidence="2" type="ORF">BN980_GECA01s06302g</name>
</gene>
<reference evidence="2" key="1">
    <citation type="submission" date="2014-03" db="EMBL/GenBank/DDBJ databases">
        <authorList>
            <person name="Casaregola S."/>
        </authorList>
    </citation>
    <scope>NUCLEOTIDE SEQUENCE [LARGE SCALE GENOMIC DNA]</scope>
    <source>
        <strain evidence="2">CLIB 918</strain>
    </source>
</reference>
<proteinExistence type="predicted"/>
<dbReference type="AlphaFoldDB" id="A0A0J9X3X8"/>
<sequence length="311" mass="34535">MSEHFISSASSSSSTASSAVSAFTVSTASSPDSSLSRSPAITQLLSLFNDPNGAAPVEPTGRLQPAFTSVQKQQQHQTDYTYTETLMSTSASNSTSTTSIPDHSNQNLKRKSTRNLRKETKRPFKSNTISHGSSLDLLNNEELTTFPQVYNRITSTFKTNNTGSAHSATSSNDIVFIEDYFESCTDLPKLASSQESMHSLSPFSTMKRKSCASPVKFCLHCKKPLQEFANTDFTEFVCKNCAKVQQQNPYNYSTSTLPILKSQRGDLSGLGRANSNRSVLTVNRPDDDTWYHTVRKRLRWRWRIKGLLPSQ</sequence>
<feature type="region of interest" description="Disordered" evidence="1">
    <location>
        <begin position="88"/>
        <end position="132"/>
    </location>
</feature>
<organism evidence="2 3">
    <name type="scientific">Geotrichum candidum</name>
    <name type="common">Oospora lactis</name>
    <name type="synonym">Dipodascus geotrichum</name>
    <dbReference type="NCBI Taxonomy" id="1173061"/>
    <lineage>
        <taxon>Eukaryota</taxon>
        <taxon>Fungi</taxon>
        <taxon>Dikarya</taxon>
        <taxon>Ascomycota</taxon>
        <taxon>Saccharomycotina</taxon>
        <taxon>Dipodascomycetes</taxon>
        <taxon>Dipodascales</taxon>
        <taxon>Dipodascaceae</taxon>
        <taxon>Geotrichum</taxon>
    </lineage>
</organism>
<evidence type="ECO:0000313" key="2">
    <source>
        <dbReference type="EMBL" id="CDO51443.1"/>
    </source>
</evidence>
<keyword evidence="3" id="KW-1185">Reference proteome</keyword>